<dbReference type="InterPro" id="IPR001433">
    <property type="entry name" value="OxRdtase_FAD/NAD-bd"/>
</dbReference>
<dbReference type="STRING" id="1705394.SP60_06365"/>
<dbReference type="Pfam" id="PF00111">
    <property type="entry name" value="Fer2"/>
    <property type="match status" value="1"/>
</dbReference>
<dbReference type="Gene3D" id="2.40.30.10">
    <property type="entry name" value="Translation factors"/>
    <property type="match status" value="1"/>
</dbReference>
<dbReference type="Pfam" id="PF00175">
    <property type="entry name" value="NAD_binding_1"/>
    <property type="match status" value="1"/>
</dbReference>
<keyword evidence="5" id="KW-1185">Reference proteome</keyword>
<dbReference type="Gene3D" id="3.10.20.30">
    <property type="match status" value="1"/>
</dbReference>
<gene>
    <name evidence="4" type="ORF">SP60_06365</name>
</gene>
<dbReference type="CDD" id="cd00207">
    <property type="entry name" value="fer2"/>
    <property type="match status" value="1"/>
</dbReference>
<dbReference type="SUPFAM" id="SSF54292">
    <property type="entry name" value="2Fe-2S ferredoxin-like"/>
    <property type="match status" value="1"/>
</dbReference>
<dbReference type="PROSITE" id="PS51085">
    <property type="entry name" value="2FE2S_FER_2"/>
    <property type="match status" value="1"/>
</dbReference>
<feature type="domain" description="FAD-binding FR-type" evidence="3">
    <location>
        <begin position="99"/>
        <end position="199"/>
    </location>
</feature>
<dbReference type="CDD" id="cd06189">
    <property type="entry name" value="flavin_oxioreductase"/>
    <property type="match status" value="1"/>
</dbReference>
<dbReference type="PROSITE" id="PS51384">
    <property type="entry name" value="FAD_FR"/>
    <property type="match status" value="1"/>
</dbReference>
<evidence type="ECO:0000313" key="4">
    <source>
        <dbReference type="EMBL" id="ALE52856.1"/>
    </source>
</evidence>
<dbReference type="PANTHER" id="PTHR47354">
    <property type="entry name" value="NADH OXIDOREDUCTASE HCR"/>
    <property type="match status" value="1"/>
</dbReference>
<dbReference type="PANTHER" id="PTHR47354:SF5">
    <property type="entry name" value="PROTEIN RFBI"/>
    <property type="match status" value="1"/>
</dbReference>
<evidence type="ECO:0000259" key="3">
    <source>
        <dbReference type="PROSITE" id="PS51384"/>
    </source>
</evidence>
<dbReference type="Pfam" id="PF00970">
    <property type="entry name" value="FAD_binding_6"/>
    <property type="match status" value="1"/>
</dbReference>
<dbReference type="SUPFAM" id="SSF52343">
    <property type="entry name" value="Ferredoxin reductase-like, C-terminal NADP-linked domain"/>
    <property type="match status" value="1"/>
</dbReference>
<dbReference type="SUPFAM" id="SSF63380">
    <property type="entry name" value="Riboflavin synthase domain-like"/>
    <property type="match status" value="1"/>
</dbReference>
<name>A0A0M4NX63_9GAMM</name>
<dbReference type="InterPro" id="IPR017938">
    <property type="entry name" value="Riboflavin_synthase-like_b-brl"/>
</dbReference>
<dbReference type="InterPro" id="IPR001709">
    <property type="entry name" value="Flavoprot_Pyr_Nucl_cyt_Rdtase"/>
</dbReference>
<reference evidence="4 5" key="1">
    <citation type="journal article" date="2015" name="Genome Announc.">
        <title>Genome Sequence of 'Candidatus Thioglobus autotrophica' Strain EF1, a Chemoautotroph from the SUP05 Clade of Marine Gammaproteobacteria.</title>
        <authorList>
            <person name="Shah V."/>
            <person name="Morris R.M."/>
        </authorList>
    </citation>
    <scope>NUCLEOTIDE SEQUENCE [LARGE SCALE GENOMIC DNA]</scope>
    <source>
        <strain evidence="4 5">EF1</strain>
    </source>
</reference>
<dbReference type="InterPro" id="IPR036010">
    <property type="entry name" value="2Fe-2S_ferredoxin-like_sf"/>
</dbReference>
<dbReference type="InterPro" id="IPR017927">
    <property type="entry name" value="FAD-bd_FR_type"/>
</dbReference>
<dbReference type="GO" id="GO:0016491">
    <property type="term" value="F:oxidoreductase activity"/>
    <property type="evidence" value="ECO:0007669"/>
    <property type="project" value="InterPro"/>
</dbReference>
<evidence type="ECO:0000256" key="1">
    <source>
        <dbReference type="ARBA" id="ARBA00034078"/>
    </source>
</evidence>
<feature type="domain" description="2Fe-2S ferredoxin-type" evidence="2">
    <location>
        <begin position="1"/>
        <end position="92"/>
    </location>
</feature>
<dbReference type="OrthoDB" id="9806195at2"/>
<dbReference type="PRINTS" id="PR00410">
    <property type="entry name" value="PHEHYDRXLASE"/>
</dbReference>
<dbReference type="PRINTS" id="PR00371">
    <property type="entry name" value="FPNCR"/>
</dbReference>
<organism evidence="4 5">
    <name type="scientific">Candidatus Thioglobus autotrophicus</name>
    <dbReference type="NCBI Taxonomy" id="1705394"/>
    <lineage>
        <taxon>Bacteria</taxon>
        <taxon>Pseudomonadati</taxon>
        <taxon>Pseudomonadota</taxon>
        <taxon>Gammaproteobacteria</taxon>
        <taxon>Candidatus Pseudothioglobaceae</taxon>
        <taxon>Candidatus Thioglobus</taxon>
    </lineage>
</organism>
<dbReference type="InterPro" id="IPR039261">
    <property type="entry name" value="FNR_nucleotide-bd"/>
</dbReference>
<dbReference type="RefSeq" id="WP_053951827.1">
    <property type="nucleotide sequence ID" value="NZ_CP010552.1"/>
</dbReference>
<evidence type="ECO:0000313" key="5">
    <source>
        <dbReference type="Proteomes" id="UP000058020"/>
    </source>
</evidence>
<dbReference type="KEGG" id="tho:SP60_06365"/>
<evidence type="ECO:0000259" key="2">
    <source>
        <dbReference type="PROSITE" id="PS51085"/>
    </source>
</evidence>
<comment type="cofactor">
    <cofactor evidence="1">
        <name>[2Fe-2S] cluster</name>
        <dbReference type="ChEBI" id="CHEBI:190135"/>
    </cofactor>
</comment>
<accession>A0A0M4NX63</accession>
<dbReference type="EMBL" id="CP010552">
    <property type="protein sequence ID" value="ALE52856.1"/>
    <property type="molecule type" value="Genomic_DNA"/>
</dbReference>
<dbReference type="InterPro" id="IPR008333">
    <property type="entry name" value="Cbr1-like_FAD-bd_dom"/>
</dbReference>
<sequence length="337" mass="37409">MFTVENQVSGNRFEVAQDETILDGAISHGLGFPYGCQNGFCGKCKATLMEGEVGYLEGIPPGITPAEVSDNMILPCKCYAKTDVSIVVTELESIADIEVKTLPCKVAKIEHLNEDVAKVVLKIPGNEALQYLAGQYIDLIHPDFEPRAFSIANAPHNTGIIELHVRLISGGKFTNFVFNEMQEKSLLKIQGPKGSFYLREDSEKPMIMIAGGTGFGPVKAMVEHAIESGSRRKIDIYWGARSEQDLYMSLPNEWAEKFDYINFVPVLSMPDDNWQGRVGYVHDAVLTDFETLTNYEVYACGPPEMVKSAANTFVKKGMFEKNFFNDSFDFAHQVSSV</sequence>
<protein>
    <submittedName>
        <fullName evidence="4">CDP-6-deoxy-delta-3,4-glucoseen reductase</fullName>
    </submittedName>
</protein>
<dbReference type="InterPro" id="IPR001041">
    <property type="entry name" value="2Fe-2S_ferredoxin-type"/>
</dbReference>
<dbReference type="AlphaFoldDB" id="A0A0M4NX63"/>
<dbReference type="GO" id="GO:0051536">
    <property type="term" value="F:iron-sulfur cluster binding"/>
    <property type="evidence" value="ECO:0007669"/>
    <property type="project" value="InterPro"/>
</dbReference>
<proteinExistence type="predicted"/>
<dbReference type="Gene3D" id="3.40.50.80">
    <property type="entry name" value="Nucleotide-binding domain of ferredoxin-NADP reductase (FNR) module"/>
    <property type="match status" value="1"/>
</dbReference>
<dbReference type="Proteomes" id="UP000058020">
    <property type="component" value="Chromosome"/>
</dbReference>
<dbReference type="PATRIC" id="fig|1705394.5.peg.1268"/>
<dbReference type="InterPro" id="IPR050415">
    <property type="entry name" value="MRET"/>
</dbReference>
<dbReference type="InterPro" id="IPR012675">
    <property type="entry name" value="Beta-grasp_dom_sf"/>
</dbReference>